<dbReference type="PROSITE" id="PS51257">
    <property type="entry name" value="PROKAR_LIPOPROTEIN"/>
    <property type="match status" value="1"/>
</dbReference>
<evidence type="ECO:0000256" key="1">
    <source>
        <dbReference type="SAM" id="MobiDB-lite"/>
    </source>
</evidence>
<gene>
    <name evidence="4" type="ORF">UDIV_1700</name>
</gene>
<dbReference type="SUPFAM" id="SSF54001">
    <property type="entry name" value="Cysteine proteinases"/>
    <property type="match status" value="1"/>
</dbReference>
<dbReference type="Gene3D" id="3.10.620.30">
    <property type="match status" value="1"/>
</dbReference>
<reference evidence="4 5" key="1">
    <citation type="submission" date="2014-02" db="EMBL/GenBank/DDBJ databases">
        <title>Genome sequence of Ureaplasma diversum strain 246.</title>
        <authorList>
            <person name="Sirand-Pugnet P."/>
            <person name="Breton M."/>
            <person name="Dordet-Frisoni E."/>
            <person name="Baranowski E."/>
            <person name="Barre A."/>
            <person name="Couture C."/>
            <person name="Dupuy V."/>
            <person name="Gaurivaud P."/>
            <person name="Jacob D."/>
            <person name="Lemaitre C."/>
            <person name="Manso-Silvan L."/>
            <person name="Nikolski M."/>
            <person name="Nouvel L.-X."/>
            <person name="Poumarat F."/>
            <person name="Tardy F."/>
            <person name="Thebault P."/>
            <person name="Theil S."/>
            <person name="Citti C."/>
            <person name="Thiaucourt F."/>
            <person name="Blanchard A."/>
        </authorList>
    </citation>
    <scope>NUCLEOTIDE SEQUENCE [LARGE SCALE GENOMIC DNA]</scope>
    <source>
        <strain evidence="4 5">NCTC 246</strain>
    </source>
</reference>
<keyword evidence="2" id="KW-0732">Signal</keyword>
<feature type="compositionally biased region" description="Polar residues" evidence="1">
    <location>
        <begin position="109"/>
        <end position="118"/>
    </location>
</feature>
<dbReference type="AlphaFoldDB" id="A0A084F1B8"/>
<dbReference type="Pfam" id="PF01841">
    <property type="entry name" value="Transglut_core"/>
    <property type="match status" value="1"/>
</dbReference>
<dbReference type="PANTHER" id="PTHR46333:SF2">
    <property type="entry name" value="CYTOKINESIS PROTEIN 3"/>
    <property type="match status" value="1"/>
</dbReference>
<comment type="caution">
    <text evidence="4">The sequence shown here is derived from an EMBL/GenBank/DDBJ whole genome shotgun (WGS) entry which is preliminary data.</text>
</comment>
<dbReference type="PANTHER" id="PTHR46333">
    <property type="entry name" value="CYTOKINESIS PROTEIN 3"/>
    <property type="match status" value="1"/>
</dbReference>
<accession>A0A084F1B8</accession>
<feature type="domain" description="Transglutaminase-like" evidence="3">
    <location>
        <begin position="306"/>
        <end position="362"/>
    </location>
</feature>
<dbReference type="InterPro" id="IPR038765">
    <property type="entry name" value="Papain-like_cys_pep_sf"/>
</dbReference>
<feature type="chain" id="PRO_5001775016" description="Transglutaminase-like domain-containing protein" evidence="2">
    <location>
        <begin position="27"/>
        <end position="731"/>
    </location>
</feature>
<dbReference type="EMBL" id="JFDP01000028">
    <property type="protein sequence ID" value="KEZ24010.1"/>
    <property type="molecule type" value="Genomic_DNA"/>
</dbReference>
<evidence type="ECO:0000313" key="5">
    <source>
        <dbReference type="Proteomes" id="UP000028537"/>
    </source>
</evidence>
<dbReference type="Proteomes" id="UP000028537">
    <property type="component" value="Unassembled WGS sequence"/>
</dbReference>
<dbReference type="InterPro" id="IPR002931">
    <property type="entry name" value="Transglutaminase-like"/>
</dbReference>
<dbReference type="OrthoDB" id="393809at2"/>
<dbReference type="InterPro" id="IPR052557">
    <property type="entry name" value="CAP/Cytokinesis_protein"/>
</dbReference>
<dbReference type="RefSeq" id="WP_038102043.1">
    <property type="nucleotide sequence ID" value="NZ_JFDP01000028.1"/>
</dbReference>
<proteinExistence type="predicted"/>
<dbReference type="eggNOG" id="COG5279">
    <property type="taxonomic scope" value="Bacteria"/>
</dbReference>
<organism evidence="4 5">
    <name type="scientific">Ureaplasma diversum NCTC 246</name>
    <dbReference type="NCBI Taxonomy" id="1188241"/>
    <lineage>
        <taxon>Bacteria</taxon>
        <taxon>Bacillati</taxon>
        <taxon>Mycoplasmatota</taxon>
        <taxon>Mycoplasmoidales</taxon>
        <taxon>Mycoplasmoidaceae</taxon>
        <taxon>Ureaplasma</taxon>
    </lineage>
</organism>
<feature type="compositionally biased region" description="Basic and acidic residues" evidence="1">
    <location>
        <begin position="44"/>
        <end position="67"/>
    </location>
</feature>
<feature type="signal peptide" evidence="2">
    <location>
        <begin position="1"/>
        <end position="26"/>
    </location>
</feature>
<dbReference type="SMART" id="SM00460">
    <property type="entry name" value="TGc"/>
    <property type="match status" value="1"/>
</dbReference>
<evidence type="ECO:0000313" key="4">
    <source>
        <dbReference type="EMBL" id="KEZ24010.1"/>
    </source>
</evidence>
<feature type="compositionally biased region" description="Polar residues" evidence="1">
    <location>
        <begin position="74"/>
        <end position="98"/>
    </location>
</feature>
<feature type="region of interest" description="Disordered" evidence="1">
    <location>
        <begin position="39"/>
        <end position="118"/>
    </location>
</feature>
<protein>
    <recommendedName>
        <fullName evidence="3">Transglutaminase-like domain-containing protein</fullName>
    </recommendedName>
</protein>
<sequence>MKTKKKIIISTLLCSAVLVPIISLIASCKNEQQQSVNQNQVLVNKEDNNRTKSNDKKTNSKLDDQSKLKAQSLVDKSTSSKQKNNSVVDSQPKQNSLEANKVGDGFDPTKTNSALVPTTLSEQEVKTRILSTKHLAVNYYSHPDFKLESNYVTVLGGNDDSKKQPAKLQLLTSDNKVVDGVRWFIRVRYPNDQVFSSETKIENGIIDLKKDGTVYGLSYEGNDKVAEVWAEYQGYLYKAQVRVYSNSETINELEMIQTREAAKEITKDWHHLSDFQKALKAYEWMTKNVKYVVRGDLVSDQTPYSSLVEKACVCSGYAKGYKMLLDELNVPSRLLVGPVFKEYHIWNLVEIEGKWYHVDPTWGAKNATKRANKEQETIYNYFLLLDEDFAMGRQFNNPFTKEQMGTKYRAAKMKNFAIDETDIKRVVHKTFAKKGENDKWVSILTPWQFNNSEYLEKIIKQETGTNIKPNQGRFSIRKNNFRDYRFILEKPLNKTNFKQENLSISTTANSFSDYIIKIKANKEIKLGLENIEVENAFVDKFEETNDGYLVYLTNFDKPNGSNNVKIDIFKIGYDFSLDKSELTFNVLQQDTPKAEFNATSNSSAILFNVDSSMQYRTIIGDWIDITSNQVEFNNIGTLDILVRKKADAKHMASNIQYIDVSKARDIYNDVKYVNNQLIGVDSSMEYKLVNSSEWKDITSNRLVGLKTGTYEVRIKPNGTQLASDPVQVVVS</sequence>
<keyword evidence="5" id="KW-1185">Reference proteome</keyword>
<dbReference type="NCBIfam" id="NF045980">
    <property type="entry name" value="MAG6410_fam_LP"/>
    <property type="match status" value="1"/>
</dbReference>
<evidence type="ECO:0000259" key="3">
    <source>
        <dbReference type="SMART" id="SM00460"/>
    </source>
</evidence>
<evidence type="ECO:0000256" key="2">
    <source>
        <dbReference type="SAM" id="SignalP"/>
    </source>
</evidence>
<dbReference type="GO" id="GO:0005737">
    <property type="term" value="C:cytoplasm"/>
    <property type="evidence" value="ECO:0007669"/>
    <property type="project" value="TreeGrafter"/>
</dbReference>
<name>A0A084F1B8_9BACT</name>